<keyword evidence="1" id="KW-0472">Membrane</keyword>
<name>A0A1L3MJX9_9MICO</name>
<keyword evidence="4" id="KW-1185">Reference proteome</keyword>
<dbReference type="EMBL" id="CP013290">
    <property type="protein sequence ID" value="APH02642.1"/>
    <property type="molecule type" value="Genomic_DNA"/>
</dbReference>
<sequence>MHRPAPRMLDRLRDERGSLSTYFVSAVFATIPLVGLVVDGGGQVRAMQQANDVAAETARYAGQSINKGCAIWGAEITVPQHQAQTAAEEFVATHTTDVTLTDVRVTEGGHTVTVEATRTWEPIFLGILGVGSREVEGTGSAYQYRTDGKGEEYDPDVNAFGACQ</sequence>
<evidence type="ECO:0000313" key="3">
    <source>
        <dbReference type="EMBL" id="QOK22614.1"/>
    </source>
</evidence>
<dbReference type="EMBL" id="CP062789">
    <property type="protein sequence ID" value="QOK22614.1"/>
    <property type="molecule type" value="Genomic_DNA"/>
</dbReference>
<dbReference type="RefSeq" id="WP_072625781.1">
    <property type="nucleotide sequence ID" value="NZ_CBDRLL010000001.1"/>
</dbReference>
<organism evidence="2 4">
    <name type="scientific">Janibacter indicus</name>
    <dbReference type="NCBI Taxonomy" id="857417"/>
    <lineage>
        <taxon>Bacteria</taxon>
        <taxon>Bacillati</taxon>
        <taxon>Actinomycetota</taxon>
        <taxon>Actinomycetes</taxon>
        <taxon>Micrococcales</taxon>
        <taxon>Intrasporangiaceae</taxon>
        <taxon>Janibacter</taxon>
    </lineage>
</organism>
<dbReference type="Proteomes" id="UP000182938">
    <property type="component" value="Chromosome"/>
</dbReference>
<evidence type="ECO:0008006" key="6">
    <source>
        <dbReference type="Google" id="ProtNLM"/>
    </source>
</evidence>
<reference evidence="2 4" key="1">
    <citation type="submission" date="2015-11" db="EMBL/GenBank/DDBJ databases">
        <authorList>
            <person name="Zhang Y."/>
            <person name="Guo Z."/>
        </authorList>
    </citation>
    <scope>NUCLEOTIDE SEQUENCE [LARGE SCALE GENOMIC DNA]</scope>
    <source>
        <strain evidence="2 4">YFY001</strain>
    </source>
</reference>
<keyword evidence="1" id="KW-0812">Transmembrane</keyword>
<proteinExistence type="predicted"/>
<evidence type="ECO:0000313" key="2">
    <source>
        <dbReference type="EMBL" id="APH02642.1"/>
    </source>
</evidence>
<reference evidence="3 5" key="2">
    <citation type="submission" date="2020-10" db="EMBL/GenBank/DDBJ databases">
        <title>Janibacter indicus TT2 genome sequence.</title>
        <authorList>
            <person name="Lee K."/>
            <person name="Ganzorig M."/>
        </authorList>
    </citation>
    <scope>NUCLEOTIDE SEQUENCE [LARGE SCALE GENOMIC DNA]</scope>
    <source>
        <strain evidence="3 5">TT2</strain>
    </source>
</reference>
<accession>A0A1L3MJX9</accession>
<evidence type="ECO:0000313" key="5">
    <source>
        <dbReference type="Proteomes" id="UP000593998"/>
    </source>
</evidence>
<protein>
    <recommendedName>
        <fullName evidence="6">Flp pilus-assembly TadE/G-like</fullName>
    </recommendedName>
</protein>
<feature type="transmembrane region" description="Helical" evidence="1">
    <location>
        <begin position="20"/>
        <end position="38"/>
    </location>
</feature>
<gene>
    <name evidence="2" type="ORF">ASJ30_14745</name>
    <name evidence="3" type="ORF">IGS73_16390</name>
</gene>
<keyword evidence="1" id="KW-1133">Transmembrane helix</keyword>
<evidence type="ECO:0000313" key="4">
    <source>
        <dbReference type="Proteomes" id="UP000182938"/>
    </source>
</evidence>
<evidence type="ECO:0000256" key="1">
    <source>
        <dbReference type="SAM" id="Phobius"/>
    </source>
</evidence>
<dbReference type="KEGG" id="jte:ASJ30_14745"/>
<dbReference type="AlphaFoldDB" id="A0A1L3MJX9"/>
<dbReference type="Proteomes" id="UP000593998">
    <property type="component" value="Chromosome"/>
</dbReference>